<dbReference type="Proteomes" id="UP000824782">
    <property type="component" value="Unassembled WGS sequence"/>
</dbReference>
<keyword evidence="2" id="KW-0813">Transport</keyword>
<keyword evidence="6" id="KW-0851">Voltage-gated channel</keyword>
<dbReference type="Gene3D" id="3.30.710.10">
    <property type="entry name" value="Potassium Channel Kv1.1, Chain A"/>
    <property type="match status" value="1"/>
</dbReference>
<feature type="domain" description="BTB" evidence="13">
    <location>
        <begin position="12"/>
        <end position="115"/>
    </location>
</feature>
<dbReference type="InterPro" id="IPR000210">
    <property type="entry name" value="BTB/POZ_dom"/>
</dbReference>
<keyword evidence="4 12" id="KW-0812">Transmembrane</keyword>
<proteinExistence type="predicted"/>
<evidence type="ECO:0000256" key="11">
    <source>
        <dbReference type="ARBA" id="ARBA00023303"/>
    </source>
</evidence>
<gene>
    <name evidence="14" type="ORF">GDO81_017588</name>
</gene>
<dbReference type="InterPro" id="IPR011333">
    <property type="entry name" value="SKP1/BTB/POZ_sf"/>
</dbReference>
<dbReference type="Gene3D" id="1.20.120.350">
    <property type="entry name" value="Voltage-gated potassium channels. Chain C"/>
    <property type="match status" value="1"/>
</dbReference>
<sequence length="433" mass="50227">GDVISAMDTPDRRVVINVGGVRFETYARTLQSFPGTKLASLAMPDPRDSMDYDPQQNEFFFDRNPKVFGYILDYYRTKHLHCSDNMCRSVLMEELSFWEISYLQLSHCCWLKINTKSRDLEDFMSWEGTAETEKKNQLGQTGNIDYSWRGRWQPKVWPLFDKPFSSLASKCVSAISLLFIIGAIVIFFEEARVHSAIMNQSVPSYDYVLHSVPQELNLKKASYLPYLELLCVFWFISEFCIRLIFCPDRKEFIKNPLNWVDFLSLFPVFIELMSQGQHQQIEILWKVLGFLRLLYILKLFRFLLQVEGSLVLRVLSGTLKDISREIFVFLLILGIETLFFANLAFYAEWSGSSVQDELFLDIYDCCWWAIVTLTTVGYGDIIPRNTAGRIVCSMAAISGVLTIVLPIPILVLKFHHYYSIALAKERMKIHRSQ</sequence>
<evidence type="ECO:0000256" key="5">
    <source>
        <dbReference type="ARBA" id="ARBA00022826"/>
    </source>
</evidence>
<dbReference type="GO" id="GO:0005251">
    <property type="term" value="F:delayed rectifier potassium channel activity"/>
    <property type="evidence" value="ECO:0007669"/>
    <property type="project" value="TreeGrafter"/>
</dbReference>
<feature type="non-terminal residue" evidence="14">
    <location>
        <position position="1"/>
    </location>
</feature>
<protein>
    <recommendedName>
        <fullName evidence="13">BTB domain-containing protein</fullName>
    </recommendedName>
</protein>
<dbReference type="PANTHER" id="PTHR11537:SF235">
    <property type="entry name" value="POTASSIUM VOLTAGE-GATED CHANNEL SUBFAMILY C MEMBER 1-LIKE"/>
    <property type="match status" value="1"/>
</dbReference>
<comment type="caution">
    <text evidence="14">The sequence shown here is derived from an EMBL/GenBank/DDBJ whole genome shotgun (WGS) entry which is preliminary data.</text>
</comment>
<keyword evidence="8 12" id="KW-1133">Transmembrane helix</keyword>
<dbReference type="GO" id="GO:0001508">
    <property type="term" value="P:action potential"/>
    <property type="evidence" value="ECO:0007669"/>
    <property type="project" value="TreeGrafter"/>
</dbReference>
<dbReference type="EMBL" id="WNYA01000009">
    <property type="protein sequence ID" value="KAG8555107.1"/>
    <property type="molecule type" value="Genomic_DNA"/>
</dbReference>
<evidence type="ECO:0000256" key="12">
    <source>
        <dbReference type="SAM" id="Phobius"/>
    </source>
</evidence>
<feature type="transmembrane region" description="Helical" evidence="12">
    <location>
        <begin position="223"/>
        <end position="245"/>
    </location>
</feature>
<evidence type="ECO:0000256" key="2">
    <source>
        <dbReference type="ARBA" id="ARBA00022448"/>
    </source>
</evidence>
<dbReference type="GO" id="GO:0032590">
    <property type="term" value="C:dendrite membrane"/>
    <property type="evidence" value="ECO:0007669"/>
    <property type="project" value="TreeGrafter"/>
</dbReference>
<evidence type="ECO:0000256" key="8">
    <source>
        <dbReference type="ARBA" id="ARBA00022989"/>
    </source>
</evidence>
<evidence type="ECO:0000256" key="9">
    <source>
        <dbReference type="ARBA" id="ARBA00023065"/>
    </source>
</evidence>
<organism evidence="14 15">
    <name type="scientific">Engystomops pustulosus</name>
    <name type="common">Tungara frog</name>
    <name type="synonym">Physalaemus pustulosus</name>
    <dbReference type="NCBI Taxonomy" id="76066"/>
    <lineage>
        <taxon>Eukaryota</taxon>
        <taxon>Metazoa</taxon>
        <taxon>Chordata</taxon>
        <taxon>Craniata</taxon>
        <taxon>Vertebrata</taxon>
        <taxon>Euteleostomi</taxon>
        <taxon>Amphibia</taxon>
        <taxon>Batrachia</taxon>
        <taxon>Anura</taxon>
        <taxon>Neobatrachia</taxon>
        <taxon>Hyloidea</taxon>
        <taxon>Leptodactylidae</taxon>
        <taxon>Leiuperinae</taxon>
        <taxon>Engystomops</taxon>
    </lineage>
</organism>
<comment type="subcellular location">
    <subcellularLocation>
        <location evidence="1">Membrane</location>
        <topology evidence="1">Multi-pass membrane protein</topology>
    </subcellularLocation>
</comment>
<dbReference type="InterPro" id="IPR005821">
    <property type="entry name" value="Ion_trans_dom"/>
</dbReference>
<dbReference type="PANTHER" id="PTHR11537">
    <property type="entry name" value="VOLTAGE-GATED POTASSIUM CHANNEL"/>
    <property type="match status" value="1"/>
</dbReference>
<dbReference type="FunFam" id="3.30.710.10:FF:000020">
    <property type="entry name" value="Potassium voltage-gated channel protein Shaw"/>
    <property type="match status" value="1"/>
</dbReference>
<evidence type="ECO:0000313" key="14">
    <source>
        <dbReference type="EMBL" id="KAG8555107.1"/>
    </source>
</evidence>
<dbReference type="Gene3D" id="1.10.287.70">
    <property type="match status" value="1"/>
</dbReference>
<dbReference type="PRINTS" id="PR01498">
    <property type="entry name" value="SHAWCHANNEL"/>
</dbReference>
<dbReference type="PRINTS" id="PR01491">
    <property type="entry name" value="KVCHANNEL"/>
</dbReference>
<dbReference type="InterPro" id="IPR028325">
    <property type="entry name" value="VG_K_chnl"/>
</dbReference>
<keyword evidence="3" id="KW-0633">Potassium transport</keyword>
<keyword evidence="9" id="KW-0406">Ion transport</keyword>
<dbReference type="GO" id="GO:0008076">
    <property type="term" value="C:voltage-gated potassium channel complex"/>
    <property type="evidence" value="ECO:0007669"/>
    <property type="project" value="InterPro"/>
</dbReference>
<dbReference type="GO" id="GO:0043679">
    <property type="term" value="C:axon terminus"/>
    <property type="evidence" value="ECO:0007669"/>
    <property type="project" value="TreeGrafter"/>
</dbReference>
<feature type="transmembrane region" description="Helical" evidence="12">
    <location>
        <begin position="390"/>
        <end position="412"/>
    </location>
</feature>
<feature type="transmembrane region" description="Helical" evidence="12">
    <location>
        <begin position="358"/>
        <end position="378"/>
    </location>
</feature>
<evidence type="ECO:0000256" key="10">
    <source>
        <dbReference type="ARBA" id="ARBA00023136"/>
    </source>
</evidence>
<keyword evidence="5" id="KW-0631">Potassium channel</keyword>
<feature type="transmembrane region" description="Helical" evidence="12">
    <location>
        <begin position="325"/>
        <end position="346"/>
    </location>
</feature>
<dbReference type="PRINTS" id="PR00169">
    <property type="entry name" value="KCHANNEL"/>
</dbReference>
<keyword evidence="10 12" id="KW-0472">Membrane</keyword>
<dbReference type="InterPro" id="IPR003974">
    <property type="entry name" value="K_chnl_volt-dep_Kv3"/>
</dbReference>
<dbReference type="GO" id="GO:0045211">
    <property type="term" value="C:postsynaptic membrane"/>
    <property type="evidence" value="ECO:0007669"/>
    <property type="project" value="TreeGrafter"/>
</dbReference>
<dbReference type="Pfam" id="PF00520">
    <property type="entry name" value="Ion_trans"/>
    <property type="match status" value="1"/>
</dbReference>
<dbReference type="Pfam" id="PF02214">
    <property type="entry name" value="BTB_2"/>
    <property type="match status" value="1"/>
</dbReference>
<dbReference type="SUPFAM" id="SSF81324">
    <property type="entry name" value="Voltage-gated potassium channels"/>
    <property type="match status" value="1"/>
</dbReference>
<accession>A0AAV7A5S3</accession>
<evidence type="ECO:0000256" key="6">
    <source>
        <dbReference type="ARBA" id="ARBA00022882"/>
    </source>
</evidence>
<dbReference type="InterPro" id="IPR003968">
    <property type="entry name" value="K_chnl_volt-dep_Kv"/>
</dbReference>
<evidence type="ECO:0000256" key="4">
    <source>
        <dbReference type="ARBA" id="ARBA00022692"/>
    </source>
</evidence>
<dbReference type="GO" id="GO:0051260">
    <property type="term" value="P:protein homooligomerization"/>
    <property type="evidence" value="ECO:0007669"/>
    <property type="project" value="InterPro"/>
</dbReference>
<dbReference type="SUPFAM" id="SSF54695">
    <property type="entry name" value="POZ domain"/>
    <property type="match status" value="1"/>
</dbReference>
<keyword evidence="7" id="KW-0630">Potassium</keyword>
<keyword evidence="15" id="KW-1185">Reference proteome</keyword>
<evidence type="ECO:0000313" key="15">
    <source>
        <dbReference type="Proteomes" id="UP000824782"/>
    </source>
</evidence>
<dbReference type="SMART" id="SM00225">
    <property type="entry name" value="BTB"/>
    <property type="match status" value="1"/>
</dbReference>
<dbReference type="FunFam" id="1.10.287.70:FF:000028">
    <property type="entry name" value="potassium voltage-gated channel subfamily D member 3"/>
    <property type="match status" value="1"/>
</dbReference>
<evidence type="ECO:0000256" key="3">
    <source>
        <dbReference type="ARBA" id="ARBA00022538"/>
    </source>
</evidence>
<dbReference type="InterPro" id="IPR003131">
    <property type="entry name" value="T1-type_BTB"/>
</dbReference>
<feature type="transmembrane region" description="Helical" evidence="12">
    <location>
        <begin position="167"/>
        <end position="188"/>
    </location>
</feature>
<dbReference type="AlphaFoldDB" id="A0AAV7A5S3"/>
<dbReference type="GO" id="GO:0042734">
    <property type="term" value="C:presynaptic membrane"/>
    <property type="evidence" value="ECO:0007669"/>
    <property type="project" value="TreeGrafter"/>
</dbReference>
<evidence type="ECO:0000256" key="1">
    <source>
        <dbReference type="ARBA" id="ARBA00004141"/>
    </source>
</evidence>
<dbReference type="GO" id="GO:0032809">
    <property type="term" value="C:neuronal cell body membrane"/>
    <property type="evidence" value="ECO:0007669"/>
    <property type="project" value="TreeGrafter"/>
</dbReference>
<keyword evidence="11" id="KW-0407">Ion channel</keyword>
<evidence type="ECO:0000256" key="7">
    <source>
        <dbReference type="ARBA" id="ARBA00022958"/>
    </source>
</evidence>
<dbReference type="InterPro" id="IPR027359">
    <property type="entry name" value="Volt_channel_dom_sf"/>
</dbReference>
<name>A0AAV7A5S3_ENGPU</name>
<evidence type="ECO:0000259" key="13">
    <source>
        <dbReference type="SMART" id="SM00225"/>
    </source>
</evidence>
<reference evidence="14" key="1">
    <citation type="thesis" date="2020" institute="ProQuest LLC" country="789 East Eisenhower Parkway, Ann Arbor, MI, USA">
        <title>Comparative Genomics and Chromosome Evolution.</title>
        <authorList>
            <person name="Mudd A.B."/>
        </authorList>
    </citation>
    <scope>NUCLEOTIDE SEQUENCE</scope>
    <source>
        <strain evidence="14">237g6f4</strain>
        <tissue evidence="14">Blood</tissue>
    </source>
</reference>